<dbReference type="PANTHER" id="PTHR48105">
    <property type="entry name" value="THIOREDOXIN REDUCTASE 1-RELATED-RELATED"/>
    <property type="match status" value="1"/>
</dbReference>
<dbReference type="EMBL" id="JBBHJY010000003">
    <property type="protein sequence ID" value="MEJ6010070.1"/>
    <property type="molecule type" value="Genomic_DNA"/>
</dbReference>
<name>A0ABU8S8C8_9SPHN</name>
<evidence type="ECO:0000313" key="5">
    <source>
        <dbReference type="EMBL" id="MEJ6010070.1"/>
    </source>
</evidence>
<reference evidence="5 6" key="1">
    <citation type="submission" date="2024-03" db="EMBL/GenBank/DDBJ databases">
        <authorList>
            <person name="Jo J.-H."/>
        </authorList>
    </citation>
    <scope>NUCLEOTIDE SEQUENCE [LARGE SCALE GENOMIC DNA]</scope>
    <source>
        <strain evidence="5 6">AS3R-12</strain>
    </source>
</reference>
<evidence type="ECO:0000256" key="3">
    <source>
        <dbReference type="ARBA" id="ARBA00023002"/>
    </source>
</evidence>
<evidence type="ECO:0000259" key="4">
    <source>
        <dbReference type="Pfam" id="PF07992"/>
    </source>
</evidence>
<dbReference type="PRINTS" id="PR00368">
    <property type="entry name" value="FADPNR"/>
</dbReference>
<accession>A0ABU8S8C8</accession>
<evidence type="ECO:0000256" key="1">
    <source>
        <dbReference type="ARBA" id="ARBA00018719"/>
    </source>
</evidence>
<dbReference type="Gene3D" id="3.50.50.60">
    <property type="entry name" value="FAD/NAD(P)-binding domain"/>
    <property type="match status" value="2"/>
</dbReference>
<keyword evidence="2" id="KW-0285">Flavoprotein</keyword>
<dbReference type="InterPro" id="IPR050097">
    <property type="entry name" value="Ferredoxin-NADP_redctase_2"/>
</dbReference>
<organism evidence="5 6">
    <name type="scientific">Novosphingobium aquae</name>
    <dbReference type="NCBI Taxonomy" id="3133435"/>
    <lineage>
        <taxon>Bacteria</taxon>
        <taxon>Pseudomonadati</taxon>
        <taxon>Pseudomonadota</taxon>
        <taxon>Alphaproteobacteria</taxon>
        <taxon>Sphingomonadales</taxon>
        <taxon>Sphingomonadaceae</taxon>
        <taxon>Novosphingobium</taxon>
    </lineage>
</organism>
<proteinExistence type="predicted"/>
<dbReference type="PRINTS" id="PR00469">
    <property type="entry name" value="PNDRDTASEII"/>
</dbReference>
<dbReference type="InterPro" id="IPR023753">
    <property type="entry name" value="FAD/NAD-binding_dom"/>
</dbReference>
<keyword evidence="6" id="KW-1185">Reference proteome</keyword>
<sequence length="291" mass="30565">MARPLKNLEEVVVIGAGLAGLSAARHAARLGRLVTLFESSGLYGGLVATVGEVDDLPFPGTWSGQDLAMHMLEQAQKVGVRLVDAAVVRMDACERLSLIDGEGRTYAPEAVIVATGGSLRRLGVPGEEEFAGRGVSRCATCDGGFYRGKHVAVIGGGHGAVHEAMSLSKMAGQVTMVCRSPMKARREHIDKLDARDNVRFVWDSEVTEILGDGKVTGLALRNVKTGVASSLDCDGVFPFIGLERNSDFIVNDPRVFIAGEARSGFGGTGIEAMAEGVSAAEAAHRMLSAGK</sequence>
<dbReference type="RefSeq" id="WP_339966498.1">
    <property type="nucleotide sequence ID" value="NZ_JBBHJY010000003.1"/>
</dbReference>
<comment type="caution">
    <text evidence="5">The sequence shown here is derived from an EMBL/GenBank/DDBJ whole genome shotgun (WGS) entry which is preliminary data.</text>
</comment>
<dbReference type="Proteomes" id="UP001379235">
    <property type="component" value="Unassembled WGS sequence"/>
</dbReference>
<dbReference type="SUPFAM" id="SSF51905">
    <property type="entry name" value="FAD/NAD(P)-binding domain"/>
    <property type="match status" value="1"/>
</dbReference>
<evidence type="ECO:0000313" key="6">
    <source>
        <dbReference type="Proteomes" id="UP001379235"/>
    </source>
</evidence>
<dbReference type="Pfam" id="PF07992">
    <property type="entry name" value="Pyr_redox_2"/>
    <property type="match status" value="1"/>
</dbReference>
<dbReference type="InterPro" id="IPR036188">
    <property type="entry name" value="FAD/NAD-bd_sf"/>
</dbReference>
<evidence type="ECO:0000256" key="2">
    <source>
        <dbReference type="ARBA" id="ARBA00022630"/>
    </source>
</evidence>
<keyword evidence="3" id="KW-0560">Oxidoreductase</keyword>
<feature type="domain" description="FAD/NAD(P)-binding" evidence="4">
    <location>
        <begin position="10"/>
        <end position="249"/>
    </location>
</feature>
<protein>
    <recommendedName>
        <fullName evidence="1">Thioredoxin reductase</fullName>
    </recommendedName>
</protein>
<gene>
    <name evidence="5" type="ORF">WG900_09055</name>
</gene>